<dbReference type="Proteomes" id="UP001056120">
    <property type="component" value="Linkage Group LG15"/>
</dbReference>
<sequence length="88" mass="9934">MVILDFCCDFISVMLGFQYLLVIQIYVSSPTLFIPSFQCNSINPHSNIVMDAQSALFLDVTLPLFHACGFQNSKLVPLIHNFPICIKH</sequence>
<keyword evidence="2" id="KW-1185">Reference proteome</keyword>
<organism evidence="1 2">
    <name type="scientific">Smallanthus sonchifolius</name>
    <dbReference type="NCBI Taxonomy" id="185202"/>
    <lineage>
        <taxon>Eukaryota</taxon>
        <taxon>Viridiplantae</taxon>
        <taxon>Streptophyta</taxon>
        <taxon>Embryophyta</taxon>
        <taxon>Tracheophyta</taxon>
        <taxon>Spermatophyta</taxon>
        <taxon>Magnoliopsida</taxon>
        <taxon>eudicotyledons</taxon>
        <taxon>Gunneridae</taxon>
        <taxon>Pentapetalae</taxon>
        <taxon>asterids</taxon>
        <taxon>campanulids</taxon>
        <taxon>Asterales</taxon>
        <taxon>Asteraceae</taxon>
        <taxon>Asteroideae</taxon>
        <taxon>Heliantheae alliance</taxon>
        <taxon>Millerieae</taxon>
        <taxon>Smallanthus</taxon>
    </lineage>
</organism>
<evidence type="ECO:0000313" key="2">
    <source>
        <dbReference type="Proteomes" id="UP001056120"/>
    </source>
</evidence>
<gene>
    <name evidence="1" type="ORF">L1987_46368</name>
</gene>
<accession>A0ACB9FZD8</accession>
<comment type="caution">
    <text evidence="1">The sequence shown here is derived from an EMBL/GenBank/DDBJ whole genome shotgun (WGS) entry which is preliminary data.</text>
</comment>
<dbReference type="EMBL" id="CM042032">
    <property type="protein sequence ID" value="KAI3776582.1"/>
    <property type="molecule type" value="Genomic_DNA"/>
</dbReference>
<reference evidence="2" key="1">
    <citation type="journal article" date="2022" name="Mol. Ecol. Resour.">
        <title>The genomes of chicory, endive, great burdock and yacon provide insights into Asteraceae palaeo-polyploidization history and plant inulin production.</title>
        <authorList>
            <person name="Fan W."/>
            <person name="Wang S."/>
            <person name="Wang H."/>
            <person name="Wang A."/>
            <person name="Jiang F."/>
            <person name="Liu H."/>
            <person name="Zhao H."/>
            <person name="Xu D."/>
            <person name="Zhang Y."/>
        </authorList>
    </citation>
    <scope>NUCLEOTIDE SEQUENCE [LARGE SCALE GENOMIC DNA]</scope>
    <source>
        <strain evidence="2">cv. Yunnan</strain>
    </source>
</reference>
<protein>
    <submittedName>
        <fullName evidence="1">Uncharacterized protein</fullName>
    </submittedName>
</protein>
<proteinExistence type="predicted"/>
<reference evidence="1 2" key="2">
    <citation type="journal article" date="2022" name="Mol. Ecol. Resour.">
        <title>The genomes of chicory, endive, great burdock and yacon provide insights into Asteraceae paleo-polyploidization history and plant inulin production.</title>
        <authorList>
            <person name="Fan W."/>
            <person name="Wang S."/>
            <person name="Wang H."/>
            <person name="Wang A."/>
            <person name="Jiang F."/>
            <person name="Liu H."/>
            <person name="Zhao H."/>
            <person name="Xu D."/>
            <person name="Zhang Y."/>
        </authorList>
    </citation>
    <scope>NUCLEOTIDE SEQUENCE [LARGE SCALE GENOMIC DNA]</scope>
    <source>
        <strain evidence="2">cv. Yunnan</strain>
        <tissue evidence="1">Leaves</tissue>
    </source>
</reference>
<name>A0ACB9FZD8_9ASTR</name>
<evidence type="ECO:0000313" key="1">
    <source>
        <dbReference type="EMBL" id="KAI3776582.1"/>
    </source>
</evidence>